<name>A0A2Z4Y3P3_SUMC1</name>
<organism evidence="1 2">
    <name type="scientific">Sumerlaea chitinivorans</name>
    <dbReference type="NCBI Taxonomy" id="2250252"/>
    <lineage>
        <taxon>Bacteria</taxon>
        <taxon>Candidatus Sumerlaeota</taxon>
        <taxon>Candidatus Sumerlaeia</taxon>
        <taxon>Candidatus Sumerlaeales</taxon>
        <taxon>Candidatus Sumerlaeaceae</taxon>
        <taxon>Candidatus Sumerlaea</taxon>
    </lineage>
</organism>
<protein>
    <submittedName>
        <fullName evidence="1">Uncharacterized protein</fullName>
    </submittedName>
</protein>
<dbReference type="AlphaFoldDB" id="A0A2Z4Y3P3"/>
<evidence type="ECO:0000313" key="2">
    <source>
        <dbReference type="Proteomes" id="UP000262583"/>
    </source>
</evidence>
<evidence type="ECO:0000313" key="1">
    <source>
        <dbReference type="EMBL" id="AXA35518.1"/>
    </source>
</evidence>
<sequence length="344" mass="40032">MAGTTKPHDRNVDGILHYLRDYLSIRQQQAIRINPRIANVIDDVVWSQVENLRQVLTGLKSFGPERVRVADILAGDDDLRRKALFSHSDQNSIVHEIINRPEEQRGRVAELAIHDMRTLFRSMDPTLEHIVELIQHWLLWDLPDAADLFHFDLQMHRCAYFRTNPLTDEIRDRYKAALHKRPDETVTERDILAFELKRLEHILNNFVTRRAEEKAYMMIIRRDEQVGSASSQEILALAERLKFIESLESSDGPVPAELAEKYARVLGCARDEVTRNAIVDYEKKLVAEGKRRLHRYIEDDRYLGEPYDYKKAQMVHLQERFRAEVAKCQPLLGEANKEQSSGGE</sequence>
<dbReference type="Proteomes" id="UP000262583">
    <property type="component" value="Chromosome"/>
</dbReference>
<accession>A0A2Z4Y3P3</accession>
<reference evidence="1 2" key="1">
    <citation type="submission" date="2018-05" db="EMBL/GenBank/DDBJ databases">
        <title>A metagenomic window into the 2 km-deep terrestrial subsurface aquifer revealed taxonomically and functionally diverse microbial community comprising novel uncultured bacterial lineages.</title>
        <authorList>
            <person name="Kadnikov V.V."/>
            <person name="Mardanov A.V."/>
            <person name="Beletsky A.V."/>
            <person name="Banks D."/>
            <person name="Pimenov N.V."/>
            <person name="Frank Y.A."/>
            <person name="Karnachuk O.V."/>
            <person name="Ravin N.V."/>
        </authorList>
    </citation>
    <scope>NUCLEOTIDE SEQUENCE [LARGE SCALE GENOMIC DNA]</scope>
    <source>
        <strain evidence="1">BY</strain>
    </source>
</reference>
<dbReference type="EMBL" id="CP030759">
    <property type="protein sequence ID" value="AXA35518.1"/>
    <property type="molecule type" value="Genomic_DNA"/>
</dbReference>
<gene>
    <name evidence="1" type="ORF">BRCON_0741</name>
</gene>
<proteinExistence type="predicted"/>
<dbReference type="KEGG" id="schv:BRCON_0741"/>